<reference evidence="2" key="1">
    <citation type="submission" date="2020-02" db="EMBL/GenBank/DDBJ databases">
        <authorList>
            <person name="Meier V. D."/>
        </authorList>
    </citation>
    <scope>NUCLEOTIDE SEQUENCE</scope>
    <source>
        <strain evidence="2">AVDCRST_MAG30</strain>
    </source>
</reference>
<gene>
    <name evidence="2" type="ORF">AVDCRST_MAG30-2861</name>
</gene>
<feature type="compositionally biased region" description="Low complexity" evidence="1">
    <location>
        <begin position="113"/>
        <end position="128"/>
    </location>
</feature>
<keyword evidence="2" id="KW-0830">Ubiquinone</keyword>
<feature type="compositionally biased region" description="Basic residues" evidence="1">
    <location>
        <begin position="304"/>
        <end position="313"/>
    </location>
</feature>
<feature type="compositionally biased region" description="Basic residues" evidence="1">
    <location>
        <begin position="186"/>
        <end position="206"/>
    </location>
</feature>
<feature type="non-terminal residue" evidence="2">
    <location>
        <position position="421"/>
    </location>
</feature>
<feature type="compositionally biased region" description="Basic residues" evidence="1">
    <location>
        <begin position="399"/>
        <end position="409"/>
    </location>
</feature>
<feature type="compositionally biased region" description="Basic and acidic residues" evidence="1">
    <location>
        <begin position="410"/>
        <end position="421"/>
    </location>
</feature>
<dbReference type="GO" id="GO:0016491">
    <property type="term" value="F:oxidoreductase activity"/>
    <property type="evidence" value="ECO:0007669"/>
    <property type="project" value="UniProtKB-KW"/>
</dbReference>
<dbReference type="EMBL" id="CADCVS010000367">
    <property type="protein sequence ID" value="CAA9517706.1"/>
    <property type="molecule type" value="Genomic_DNA"/>
</dbReference>
<evidence type="ECO:0000256" key="1">
    <source>
        <dbReference type="SAM" id="MobiDB-lite"/>
    </source>
</evidence>
<organism evidence="2">
    <name type="scientific">uncultured Solirubrobacteraceae bacterium</name>
    <dbReference type="NCBI Taxonomy" id="1162706"/>
    <lineage>
        <taxon>Bacteria</taxon>
        <taxon>Bacillati</taxon>
        <taxon>Actinomycetota</taxon>
        <taxon>Thermoleophilia</taxon>
        <taxon>Solirubrobacterales</taxon>
        <taxon>Solirubrobacteraceae</taxon>
        <taxon>environmental samples</taxon>
    </lineage>
</organism>
<feature type="compositionally biased region" description="Low complexity" evidence="1">
    <location>
        <begin position="341"/>
        <end position="358"/>
    </location>
</feature>
<dbReference type="EC" id="1.6.5.3" evidence="2"/>
<sequence>GDDAREARARLHAAARLPRDGEVGRPLRDPARRRGAADPQHGPAPPRHTRGAAPAHDARGRGRPRHQADHRLRPHGHREELRGQGVLEGHHARRADGLPLLLLQRLRVLRRGGAPARPRGAAPRAVPAGHPPRAQPHRLPPHLARDRRPGPRRDVGVLVRLARPRPDPRPLRDVLRPADAHPLLPGRRRRRGHPHGLRGRGARLHARVPEPARPVRGPDRQERDRPAAPAQRRRGRRGDAARPGRHRPAPARGRQPVGPAQGAPLLELRPLRLRHPGRDGRRQLRPLPRPHGGDARVAQDHRPGARRPPRGAVHHREPQDRAAAAPRARHLDGGADPPLQARDGGLPRPAGRGLLPDRVAARRARLLRALRRVEQAGPRAHARPLVREPAGVQADGAGHLHRRPHRHARDARPDPRRDRPV</sequence>
<feature type="compositionally biased region" description="Basic and acidic residues" evidence="1">
    <location>
        <begin position="291"/>
        <end position="303"/>
    </location>
</feature>
<feature type="region of interest" description="Disordered" evidence="1">
    <location>
        <begin position="1"/>
        <end position="90"/>
    </location>
</feature>
<feature type="compositionally biased region" description="Basic and acidic residues" evidence="1">
    <location>
        <begin position="143"/>
        <end position="155"/>
    </location>
</feature>
<protein>
    <submittedName>
        <fullName evidence="2">NADH-ubiquinone oxidoreductase chain D</fullName>
        <ecNumber evidence="2">1.6.5.3</ecNumber>
    </submittedName>
</protein>
<name>A0A6J4T9Y2_9ACTN</name>
<feature type="region of interest" description="Disordered" evidence="1">
    <location>
        <begin position="113"/>
        <end position="358"/>
    </location>
</feature>
<accession>A0A6J4T9Y2</accession>
<feature type="compositionally biased region" description="Basic and acidic residues" evidence="1">
    <location>
        <begin position="164"/>
        <end position="179"/>
    </location>
</feature>
<proteinExistence type="predicted"/>
<keyword evidence="2" id="KW-0560">Oxidoreductase</keyword>
<feature type="region of interest" description="Disordered" evidence="1">
    <location>
        <begin position="373"/>
        <end position="421"/>
    </location>
</feature>
<feature type="non-terminal residue" evidence="2">
    <location>
        <position position="1"/>
    </location>
</feature>
<evidence type="ECO:0000313" key="2">
    <source>
        <dbReference type="EMBL" id="CAA9517706.1"/>
    </source>
</evidence>
<feature type="compositionally biased region" description="Basic and acidic residues" evidence="1">
    <location>
        <begin position="56"/>
        <end position="90"/>
    </location>
</feature>
<feature type="compositionally biased region" description="Basic and acidic residues" evidence="1">
    <location>
        <begin position="17"/>
        <end position="36"/>
    </location>
</feature>
<feature type="compositionally biased region" description="Low complexity" evidence="1">
    <location>
        <begin position="250"/>
        <end position="268"/>
    </location>
</feature>
<dbReference type="AlphaFoldDB" id="A0A6J4T9Y2"/>
<feature type="compositionally biased region" description="Basic and acidic residues" evidence="1">
    <location>
        <begin position="216"/>
        <end position="226"/>
    </location>
</feature>